<name>A0A250WXY9_9CHLO</name>
<dbReference type="EMBL" id="BEGY01000012">
    <property type="protein sequence ID" value="GAX75390.1"/>
    <property type="molecule type" value="Genomic_DNA"/>
</dbReference>
<evidence type="ECO:0000313" key="3">
    <source>
        <dbReference type="EMBL" id="GAX75390.1"/>
    </source>
</evidence>
<keyword evidence="4" id="KW-1185">Reference proteome</keyword>
<sequence length="554" mass="61092">MQPLDDTAVMEVSHGDSYSHLGQMESVGLGSGLPSAEPEKSTVEIIPEIREASEMHCSGEGPVQKSPITIGRSDTFGRASSILFDEQQTAGSVRIWVKEAEKAEAVTGLGLKSTHYVYVVKMDSTLPGLVANGMEVRRRFSEFDGLHRMLHAEFRGCFIPPLPQKSFIDHKLANEEFLRLRRSDLQAFLRAIMAHPMLQQSEATRVFMLQPGDLAHNPAWLSLHAAASHRKPVVGPAKASATNSLVSDVSAAAAPTSGNLQQQQGALLGQVGNWMSWVKQNTMAVFQPPHRELPAEEVELREAKEFLEDLERLLQLATTSARSLCLDMERLTGDYYEFGRNVGMLSKFEEAVQSKVGRYTPEGNSANQRAADCKKVAMCNSKLNSIWKASSVKTAANLVTLHDHYIMIPEAIVALEEREAALDHIFVLEEELAHKQHQQEQLQSAGTNGNKVFSLIGKGTGPNANSEKRSTQLSQSISCLSEQIRVERDQYALIKGRNQSELARMGLQREADFRRMMCSLAQTQAQLAQASADLWSSLSKQLAAPAEETDLKQS</sequence>
<evidence type="ECO:0000259" key="2">
    <source>
        <dbReference type="PROSITE" id="PS50195"/>
    </source>
</evidence>
<dbReference type="PANTHER" id="PTHR46757">
    <property type="entry name" value="SORTING NEXIN-RELATED"/>
    <property type="match status" value="1"/>
</dbReference>
<dbReference type="PANTHER" id="PTHR46757:SF2">
    <property type="entry name" value="OS05G0346100 PROTEIN"/>
    <property type="match status" value="1"/>
</dbReference>
<dbReference type="Proteomes" id="UP000232323">
    <property type="component" value="Unassembled WGS sequence"/>
</dbReference>
<dbReference type="InterPro" id="IPR044279">
    <property type="entry name" value="SNX2A/B"/>
</dbReference>
<organism evidence="3 4">
    <name type="scientific">Chlamydomonas eustigma</name>
    <dbReference type="NCBI Taxonomy" id="1157962"/>
    <lineage>
        <taxon>Eukaryota</taxon>
        <taxon>Viridiplantae</taxon>
        <taxon>Chlorophyta</taxon>
        <taxon>core chlorophytes</taxon>
        <taxon>Chlorophyceae</taxon>
        <taxon>CS clade</taxon>
        <taxon>Chlamydomonadales</taxon>
        <taxon>Chlamydomonadaceae</taxon>
        <taxon>Chlamydomonas</taxon>
    </lineage>
</organism>
<dbReference type="PROSITE" id="PS50195">
    <property type="entry name" value="PX"/>
    <property type="match status" value="1"/>
</dbReference>
<evidence type="ECO:0000313" key="4">
    <source>
        <dbReference type="Proteomes" id="UP000232323"/>
    </source>
</evidence>
<dbReference type="OrthoDB" id="271164at2759"/>
<dbReference type="Pfam" id="PF00787">
    <property type="entry name" value="PX"/>
    <property type="match status" value="1"/>
</dbReference>
<dbReference type="InterPro" id="IPR027267">
    <property type="entry name" value="AH/BAR_dom_sf"/>
</dbReference>
<keyword evidence="1" id="KW-0175">Coiled coil</keyword>
<proteinExistence type="predicted"/>
<gene>
    <name evidence="3" type="ORF">CEUSTIGMA_g2834.t1</name>
</gene>
<protein>
    <recommendedName>
        <fullName evidence="2">PX domain-containing protein</fullName>
    </recommendedName>
</protein>
<dbReference type="SUPFAM" id="SSF64268">
    <property type="entry name" value="PX domain"/>
    <property type="match status" value="1"/>
</dbReference>
<dbReference type="Gene3D" id="3.30.1520.10">
    <property type="entry name" value="Phox-like domain"/>
    <property type="match status" value="1"/>
</dbReference>
<dbReference type="GO" id="GO:0005768">
    <property type="term" value="C:endosome"/>
    <property type="evidence" value="ECO:0007669"/>
    <property type="project" value="UniProtKB-ARBA"/>
</dbReference>
<feature type="domain" description="PX" evidence="2">
    <location>
        <begin position="96"/>
        <end position="215"/>
    </location>
</feature>
<dbReference type="InterPro" id="IPR001683">
    <property type="entry name" value="PX_dom"/>
</dbReference>
<dbReference type="SMART" id="SM00312">
    <property type="entry name" value="PX"/>
    <property type="match status" value="1"/>
</dbReference>
<dbReference type="GO" id="GO:0035091">
    <property type="term" value="F:phosphatidylinositol binding"/>
    <property type="evidence" value="ECO:0007669"/>
    <property type="project" value="InterPro"/>
</dbReference>
<dbReference type="AlphaFoldDB" id="A0A250WXY9"/>
<dbReference type="Gene3D" id="1.20.1270.60">
    <property type="entry name" value="Arfaptin homology (AH) domain/BAR domain"/>
    <property type="match status" value="1"/>
</dbReference>
<comment type="caution">
    <text evidence="3">The sequence shown here is derived from an EMBL/GenBank/DDBJ whole genome shotgun (WGS) entry which is preliminary data.</text>
</comment>
<evidence type="ECO:0000256" key="1">
    <source>
        <dbReference type="SAM" id="Coils"/>
    </source>
</evidence>
<accession>A0A250WXY9</accession>
<dbReference type="STRING" id="1157962.A0A250WXY9"/>
<dbReference type="InterPro" id="IPR036871">
    <property type="entry name" value="PX_dom_sf"/>
</dbReference>
<feature type="coiled-coil region" evidence="1">
    <location>
        <begin position="293"/>
        <end position="320"/>
    </location>
</feature>
<reference evidence="3 4" key="1">
    <citation type="submission" date="2017-08" db="EMBL/GenBank/DDBJ databases">
        <title>Acidophilic green algal genome provides insights into adaptation to an acidic environment.</title>
        <authorList>
            <person name="Hirooka S."/>
            <person name="Hirose Y."/>
            <person name="Kanesaki Y."/>
            <person name="Higuchi S."/>
            <person name="Fujiwara T."/>
            <person name="Onuma R."/>
            <person name="Era A."/>
            <person name="Ohbayashi R."/>
            <person name="Uzuka A."/>
            <person name="Nozaki H."/>
            <person name="Yoshikawa H."/>
            <person name="Miyagishima S.Y."/>
        </authorList>
    </citation>
    <scope>NUCLEOTIDE SEQUENCE [LARGE SCALE GENOMIC DNA]</scope>
    <source>
        <strain evidence="3 4">NIES-2499</strain>
    </source>
</reference>